<dbReference type="SUPFAM" id="SSF50978">
    <property type="entry name" value="WD40 repeat-like"/>
    <property type="match status" value="1"/>
</dbReference>
<gene>
    <name evidence="5" type="ORF">CSSPJE1EN1_LOCUS18286</name>
</gene>
<sequence>MIKDLYFIFGFYGMRNDANFLAHGPRGRKGSFFPSSLRTISNYLRSVSANASSIAASTVGQAAVSATSNGTLNEDDHQREQVQWANFDKLELGTGEIRQVLLLTYLNGFQVWDVEEASNVHEIVSLRDGPVAFLCLQPQPIVQESRDGGGEFKGVRPLLLVITGDTGSGNPSPGGFSGGYVGGSAGSPLGVGASTLVPTVVRFYSLQNHSYVHVLRFRTAILAVRCSPRVIAVALVGQIYCFDAGTLLNVFSVLTYPSLAPVPGTSHAGYGAMALGPRWLAYAANQPLTTTTGRISPQHLTPSPGVSPSTSPANGSLVAHYAKESSKHLVAGVMTLGDMGYKKISRYCSELLPDGGTTSPSTGSPSWKSGVNGHTAWQGGASLEPEYSGTVIVRDFVSKTIVAQFRAHSSPLSALAFDPTGTLLVTASVHGHNLNVFRLTPPSTTGANTSGWDANTSYVHLYKLYRGVTNAVIQDISFSGDSQWIAVSSSRGTNHLFAISPFGGVVGPHTHGTVPADGLIGPTLIPAPAFPWWSSTAPVRVNQQALHPPPPAINLNAVSRIKNGNSGWRRTVTSAAVAAAGRPNALAGAVAAVFHAGGGVDVDSEIETGSLKDQLWILCPTGHLLRYVLHPTAGDEGGYSNDSAQTASVGARGSTGLSQDLKVIVEPLERWDVCRRPNWVEREERIESEVAFHEEVGYAGDAKSAGMLSLGGSPWMLGKEAMTIEEMHRWFMSNAEVQMHQARPLPIWAKTKIHFHVMLLGVHKEAEDDDGLHGDGIGEIEIERIPTHVVAVHRKDLVPAIERLQKFTEVHKTPDFSVTSTHSLSLEAPSASYFHGAQQGLHPPSVGRPGSSQGRLSSPKGGTAEFFQGSFGSPGGNSEGAGISSGSLPLDISMPHQRDVGMLSGYVKPDPIAWYVNPGRSTNRVSQDTLKDLKRNGSGPVSSEVSIDGQLNHAVTQNPAPIGDAESMVVTNQEFCDVRLQGTEVIKQWSPGAQRNIKSLWEMRSTAKVSGVQSVEDGALSLGLQSGCSSASKPNTDSEFESEFLYNHDGHQGSSGVVSEGTLDGSPVHEDLNGATDDGESVDANSKSEDNEAAEQGDDVWEGAMFPFCEEGKGPTNVPKLNGVRNMIQNM</sequence>
<dbReference type="InterPro" id="IPR036322">
    <property type="entry name" value="WD40_repeat_dom_sf"/>
</dbReference>
<evidence type="ECO:0000259" key="3">
    <source>
        <dbReference type="Pfam" id="PF12490"/>
    </source>
</evidence>
<dbReference type="EMBL" id="OZ020100">
    <property type="protein sequence ID" value="CAK9272808.1"/>
    <property type="molecule type" value="Genomic_DNA"/>
</dbReference>
<feature type="domain" description="BCAS3 WD40" evidence="4">
    <location>
        <begin position="390"/>
        <end position="511"/>
    </location>
</feature>
<dbReference type="Proteomes" id="UP001497444">
    <property type="component" value="Chromosome 5"/>
</dbReference>
<protein>
    <recommendedName>
        <fullName evidence="7">BCAS3 domain-containing protein</fullName>
    </recommendedName>
</protein>
<feature type="region of interest" description="Disordered" evidence="2">
    <location>
        <begin position="835"/>
        <end position="884"/>
    </location>
</feature>
<dbReference type="Pfam" id="PF21034">
    <property type="entry name" value="BCAS3_WD40"/>
    <property type="match status" value="2"/>
</dbReference>
<feature type="domain" description="BCAS3" evidence="3">
    <location>
        <begin position="659"/>
        <end position="800"/>
    </location>
</feature>
<dbReference type="InterPro" id="IPR001680">
    <property type="entry name" value="WD40_rpt"/>
</dbReference>
<dbReference type="Pfam" id="PF12490">
    <property type="entry name" value="BCAS3"/>
    <property type="match status" value="1"/>
</dbReference>
<evidence type="ECO:0008006" key="7">
    <source>
        <dbReference type="Google" id="ProtNLM"/>
    </source>
</evidence>
<feature type="region of interest" description="Disordered" evidence="2">
    <location>
        <begin position="1046"/>
        <end position="1098"/>
    </location>
</feature>
<dbReference type="InterPro" id="IPR048382">
    <property type="entry name" value="BCAS3_WD40"/>
</dbReference>
<evidence type="ECO:0000259" key="4">
    <source>
        <dbReference type="Pfam" id="PF21034"/>
    </source>
</evidence>
<feature type="domain" description="BCAS3 WD40" evidence="4">
    <location>
        <begin position="93"/>
        <end position="288"/>
    </location>
</feature>
<evidence type="ECO:0000256" key="2">
    <source>
        <dbReference type="SAM" id="MobiDB-lite"/>
    </source>
</evidence>
<dbReference type="InterPro" id="IPR045142">
    <property type="entry name" value="BCAS3-like"/>
</dbReference>
<dbReference type="SMART" id="SM00320">
    <property type="entry name" value="WD40"/>
    <property type="match status" value="3"/>
</dbReference>
<organism evidence="5 6">
    <name type="scientific">Sphagnum jensenii</name>
    <dbReference type="NCBI Taxonomy" id="128206"/>
    <lineage>
        <taxon>Eukaryota</taxon>
        <taxon>Viridiplantae</taxon>
        <taxon>Streptophyta</taxon>
        <taxon>Embryophyta</taxon>
        <taxon>Bryophyta</taxon>
        <taxon>Sphagnophytina</taxon>
        <taxon>Sphagnopsida</taxon>
        <taxon>Sphagnales</taxon>
        <taxon>Sphagnaceae</taxon>
        <taxon>Sphagnum</taxon>
    </lineage>
</organism>
<keyword evidence="6" id="KW-1185">Reference proteome</keyword>
<name>A0ABP0X116_9BRYO</name>
<evidence type="ECO:0000313" key="5">
    <source>
        <dbReference type="EMBL" id="CAK9272808.1"/>
    </source>
</evidence>
<comment type="subcellular location">
    <subcellularLocation>
        <location evidence="1">Preautophagosomal structure</location>
    </subcellularLocation>
</comment>
<accession>A0ABP0X116</accession>
<proteinExistence type="predicted"/>
<dbReference type="InterPro" id="IPR015943">
    <property type="entry name" value="WD40/YVTN_repeat-like_dom_sf"/>
</dbReference>
<reference evidence="5" key="1">
    <citation type="submission" date="2024-02" db="EMBL/GenBank/DDBJ databases">
        <authorList>
            <consortium name="ELIXIR-Norway"/>
            <consortium name="Elixir Norway"/>
        </authorList>
    </citation>
    <scope>NUCLEOTIDE SEQUENCE</scope>
</reference>
<dbReference type="PANTHER" id="PTHR13268:SF0">
    <property type="entry name" value="BCAS3 MICROTUBULE ASSOCIATED CELL MIGRATION FACTOR"/>
    <property type="match status" value="1"/>
</dbReference>
<evidence type="ECO:0000313" key="6">
    <source>
        <dbReference type="Proteomes" id="UP001497444"/>
    </source>
</evidence>
<dbReference type="InterPro" id="IPR022175">
    <property type="entry name" value="BCAS3_dom"/>
</dbReference>
<dbReference type="PANTHER" id="PTHR13268">
    <property type="entry name" value="BREAST CARCINOMA AMPLIFIED SEQUENCE 3"/>
    <property type="match status" value="1"/>
</dbReference>
<evidence type="ECO:0000256" key="1">
    <source>
        <dbReference type="ARBA" id="ARBA00004329"/>
    </source>
</evidence>
<dbReference type="Gene3D" id="2.130.10.10">
    <property type="entry name" value="YVTN repeat-like/Quinoprotein amine dehydrogenase"/>
    <property type="match status" value="1"/>
</dbReference>